<dbReference type="PANTHER" id="PTHR37693:SF1">
    <property type="entry name" value="INTEGRAL MEMBRANE PROTEIN"/>
    <property type="match status" value="1"/>
</dbReference>
<keyword evidence="6" id="KW-0046">Antibiotic resistance</keyword>
<evidence type="ECO:0000256" key="6">
    <source>
        <dbReference type="RuleBase" id="RU363042"/>
    </source>
</evidence>
<dbReference type="GO" id="GO:0050071">
    <property type="term" value="F:phosphatidylglycerol lysyltransferase activity"/>
    <property type="evidence" value="ECO:0007669"/>
    <property type="project" value="UniProtKB-EC"/>
</dbReference>
<dbReference type="InterPro" id="IPR022791">
    <property type="entry name" value="L-PG_synthase/AglD"/>
</dbReference>
<dbReference type="RefSeq" id="WP_097791360.1">
    <property type="nucleotide sequence ID" value="NZ_NOUV01000005.1"/>
</dbReference>
<sequence length="344" mass="38721">MDQSTPQQPSRKKTILSLTVLVVLTGIVFWIFQRHWAEISAALAQLRFWQVLLVLAVGLTYPVLEGLVSRVIIRSRMPGFTVRQALESSFMGTFGNVICLGAGAMPMQSYYLYRSGLPLGPGVGLMTLQYVFHKTTVLLYATVMLLLQHRWLAANTSGVMNYLPMAYAVVAVIIVALVLVCVSPLIQRLARWALGYLPRTDSWQTRREKWLEQLDTLCTESRHLLADKGRCIQIFALHTLKLFLMYTLPYLCIRFMGLPCGLSFWQVQLLASLMLFLSNALPNVAGMGSIETAFLLVFGSFMTRGEAMSTLMLFRIASYYFVFGFSAVASLFAQKHLDRMDAQK</sequence>
<evidence type="ECO:0000256" key="5">
    <source>
        <dbReference type="ARBA" id="ARBA00023136"/>
    </source>
</evidence>
<accession>A0A2A7B8N6</accession>
<keyword evidence="6" id="KW-0443">Lipid metabolism</keyword>
<dbReference type="EC" id="2.3.2.3" evidence="6"/>
<gene>
    <name evidence="6" type="primary">mprF</name>
    <name evidence="7" type="ORF">CHR60_01245</name>
</gene>
<evidence type="ECO:0000256" key="3">
    <source>
        <dbReference type="ARBA" id="ARBA00022692"/>
    </source>
</evidence>
<dbReference type="Pfam" id="PF03706">
    <property type="entry name" value="LPG_synthase_TM"/>
    <property type="match status" value="1"/>
</dbReference>
<comment type="similarity">
    <text evidence="6">Belongs to the LPG synthase family.</text>
</comment>
<evidence type="ECO:0000256" key="1">
    <source>
        <dbReference type="ARBA" id="ARBA00004651"/>
    </source>
</evidence>
<protein>
    <recommendedName>
        <fullName evidence="6">Phosphatidylglycerol lysyltransferase</fullName>
        <ecNumber evidence="6">2.3.2.3</ecNumber>
    </recommendedName>
    <alternativeName>
        <fullName evidence="6">Lysylphosphatidylglycerol synthase</fullName>
    </alternativeName>
</protein>
<dbReference type="GO" id="GO:0005886">
    <property type="term" value="C:plasma membrane"/>
    <property type="evidence" value="ECO:0007669"/>
    <property type="project" value="UniProtKB-SubCell"/>
</dbReference>
<feature type="transmembrane region" description="Helical" evidence="6">
    <location>
        <begin position="232"/>
        <end position="253"/>
    </location>
</feature>
<dbReference type="PANTHER" id="PTHR37693">
    <property type="entry name" value="PHOSPHATIDYLGLYCEROL LYSYLTRANSFERASE"/>
    <property type="match status" value="1"/>
</dbReference>
<reference evidence="7 8" key="1">
    <citation type="journal article" date="2017" name="Front. Microbiol.">
        <title>New Insights into the Diversity of the Genus Faecalibacterium.</title>
        <authorList>
            <person name="Benevides L."/>
            <person name="Burman S."/>
            <person name="Martin R."/>
            <person name="Robert V."/>
            <person name="Thomas M."/>
            <person name="Miquel S."/>
            <person name="Chain F."/>
            <person name="Sokol H."/>
            <person name="Bermudez-Humaran L.G."/>
            <person name="Morrison M."/>
            <person name="Langella P."/>
            <person name="Azevedo V.A."/>
            <person name="Chatel J.M."/>
            <person name="Soares S."/>
        </authorList>
    </citation>
    <scope>NUCLEOTIDE SEQUENCE [LARGE SCALE GENOMIC DNA]</scope>
    <source>
        <strain evidence="7 8">AHMP21</strain>
    </source>
</reference>
<keyword evidence="2" id="KW-1003">Cell membrane</keyword>
<name>A0A2A7B8N6_9FIRM</name>
<dbReference type="EMBL" id="NOUV01000005">
    <property type="protein sequence ID" value="PDX87689.1"/>
    <property type="molecule type" value="Genomic_DNA"/>
</dbReference>
<comment type="catalytic activity">
    <reaction evidence="6">
        <text>L-lysyl-tRNA(Lys) + a 1,2-diacyl-sn-glycero-3-phospho-(1'-sn-glycerol) = a 1,2-diacyl-sn-glycero-3-phospho-1'-(3'-O-L-lysyl)-sn-glycerol + tRNA(Lys)</text>
        <dbReference type="Rhea" id="RHEA:10668"/>
        <dbReference type="Rhea" id="RHEA-COMP:9696"/>
        <dbReference type="Rhea" id="RHEA-COMP:9697"/>
        <dbReference type="ChEBI" id="CHEBI:64716"/>
        <dbReference type="ChEBI" id="CHEBI:75792"/>
        <dbReference type="ChEBI" id="CHEBI:78442"/>
        <dbReference type="ChEBI" id="CHEBI:78529"/>
        <dbReference type="EC" id="2.3.2.3"/>
    </reaction>
</comment>
<dbReference type="OrthoDB" id="1845600at2"/>
<feature type="transmembrane region" description="Helical" evidence="6">
    <location>
        <begin position="52"/>
        <end position="73"/>
    </location>
</feature>
<dbReference type="GO" id="GO:0046677">
    <property type="term" value="P:response to antibiotic"/>
    <property type="evidence" value="ECO:0007669"/>
    <property type="project" value="UniProtKB-KW"/>
</dbReference>
<evidence type="ECO:0000256" key="4">
    <source>
        <dbReference type="ARBA" id="ARBA00022989"/>
    </source>
</evidence>
<evidence type="ECO:0000256" key="2">
    <source>
        <dbReference type="ARBA" id="ARBA00022475"/>
    </source>
</evidence>
<comment type="subcellular location">
    <subcellularLocation>
        <location evidence="1 6">Cell membrane</location>
        <topology evidence="1 6">Multi-pass membrane protein</topology>
    </subcellularLocation>
</comment>
<keyword evidence="4 6" id="KW-1133">Transmembrane helix</keyword>
<evidence type="ECO:0000313" key="7">
    <source>
        <dbReference type="EMBL" id="PDX87689.1"/>
    </source>
</evidence>
<keyword evidence="3 6" id="KW-0812">Transmembrane</keyword>
<comment type="caution">
    <text evidence="7">The sequence shown here is derived from an EMBL/GenBank/DDBJ whole genome shotgun (WGS) entry which is preliminary data.</text>
</comment>
<keyword evidence="5 6" id="KW-0472">Membrane</keyword>
<feature type="transmembrane region" description="Helical" evidence="6">
    <location>
        <begin position="284"/>
        <end position="301"/>
    </location>
</feature>
<feature type="transmembrane region" description="Helical" evidence="6">
    <location>
        <begin position="313"/>
        <end position="333"/>
    </location>
</feature>
<evidence type="ECO:0000313" key="8">
    <source>
        <dbReference type="Proteomes" id="UP000220904"/>
    </source>
</evidence>
<feature type="transmembrane region" description="Helical" evidence="6">
    <location>
        <begin position="15"/>
        <end position="32"/>
    </location>
</feature>
<dbReference type="AlphaFoldDB" id="A0A2A7B8N6"/>
<organism evidence="7 8">
    <name type="scientific">Faecalibacterium prausnitzii</name>
    <dbReference type="NCBI Taxonomy" id="853"/>
    <lineage>
        <taxon>Bacteria</taxon>
        <taxon>Bacillati</taxon>
        <taxon>Bacillota</taxon>
        <taxon>Clostridia</taxon>
        <taxon>Eubacteriales</taxon>
        <taxon>Oscillospiraceae</taxon>
        <taxon>Faecalibacterium</taxon>
    </lineage>
</organism>
<comment type="function">
    <text evidence="6">Catalyzes the transfer of a lysyl group from L-lysyl-tRNA(Lys) to membrane-bound phosphatidylglycerol (PG), which produces lysylphosphatidylglycerol (LPG), a major component of the bacterial membrane with a positive net charge. LPG synthesis contributes to bacterial virulence as it is involved in the resistance mechanism against cationic antimicrobial peptides (CAMP) produces by the host's immune system (defensins, cathelicidins) and by the competing microorganisms.</text>
</comment>
<keyword evidence="6" id="KW-0808">Transferase</keyword>
<dbReference type="Proteomes" id="UP000220904">
    <property type="component" value="Unassembled WGS sequence"/>
</dbReference>
<feature type="transmembrane region" description="Helical" evidence="6">
    <location>
        <begin position="159"/>
        <end position="186"/>
    </location>
</feature>
<proteinExistence type="inferred from homology"/>
<dbReference type="GO" id="GO:0006629">
    <property type="term" value="P:lipid metabolic process"/>
    <property type="evidence" value="ECO:0007669"/>
    <property type="project" value="UniProtKB-KW"/>
</dbReference>